<evidence type="ECO:0000313" key="2">
    <source>
        <dbReference type="Proteomes" id="UP001464923"/>
    </source>
</evidence>
<reference evidence="1 2" key="1">
    <citation type="submission" date="2024-03" db="EMBL/GenBank/DDBJ databases">
        <title>Draft genome sequence of Pseudonocardia tropica JCM 19149.</title>
        <authorList>
            <person name="Butdee W."/>
            <person name="Duangmal K."/>
        </authorList>
    </citation>
    <scope>NUCLEOTIDE SEQUENCE [LARGE SCALE GENOMIC DNA]</scope>
    <source>
        <strain evidence="1 2">JCM 19149</strain>
    </source>
</reference>
<dbReference type="Proteomes" id="UP001464923">
    <property type="component" value="Unassembled WGS sequence"/>
</dbReference>
<protein>
    <submittedName>
        <fullName evidence="1">Uncharacterized protein</fullName>
    </submittedName>
</protein>
<organism evidence="1 2">
    <name type="scientific">Pseudonocardia tropica</name>
    <dbReference type="NCBI Taxonomy" id="681289"/>
    <lineage>
        <taxon>Bacteria</taxon>
        <taxon>Bacillati</taxon>
        <taxon>Actinomycetota</taxon>
        <taxon>Actinomycetes</taxon>
        <taxon>Pseudonocardiales</taxon>
        <taxon>Pseudonocardiaceae</taxon>
        <taxon>Pseudonocardia</taxon>
    </lineage>
</organism>
<keyword evidence="2" id="KW-1185">Reference proteome</keyword>
<accession>A0ABV1JS43</accession>
<name>A0ABV1JS43_9PSEU</name>
<gene>
    <name evidence="1" type="ORF">WHI96_07945</name>
</gene>
<sequence length="208" mass="21988">MSSYLSSPFRGNWTSYWDSYMQVQGTTAFGSTLTGNTYQDEQDSVNPKSVFGLLAFTPPFTASGQVQGSLSGCVYATQRTEVTSNPCYLRLCLWLADGSRNFKSMIVAPQVLGAQLPATSDGFPLTGVGFSGVALTNAVANAGDLIVAEFGYSFSNSSNVGTVWRRGGAAQALSSGGQNGQPWMEFSGIDSLYSAAPAIESGRFFLSP</sequence>
<dbReference type="EMBL" id="JBEDNP010000004">
    <property type="protein sequence ID" value="MEQ3538749.1"/>
    <property type="molecule type" value="Genomic_DNA"/>
</dbReference>
<proteinExistence type="predicted"/>
<evidence type="ECO:0000313" key="1">
    <source>
        <dbReference type="EMBL" id="MEQ3538749.1"/>
    </source>
</evidence>
<comment type="caution">
    <text evidence="1">The sequence shown here is derived from an EMBL/GenBank/DDBJ whole genome shotgun (WGS) entry which is preliminary data.</text>
</comment>